<keyword evidence="3" id="KW-1185">Reference proteome</keyword>
<accession>A0A392P709</accession>
<dbReference type="AlphaFoldDB" id="A0A392P709"/>
<comment type="caution">
    <text evidence="2">The sequence shown here is derived from an EMBL/GenBank/DDBJ whole genome shotgun (WGS) entry which is preliminary data.</text>
</comment>
<name>A0A392P709_9FABA</name>
<feature type="compositionally biased region" description="Basic residues" evidence="1">
    <location>
        <begin position="55"/>
        <end position="64"/>
    </location>
</feature>
<dbReference type="PANTHER" id="PTHR31515">
    <property type="entry name" value="TRANSMEMBRANE PROTEIN-RELATED"/>
    <property type="match status" value="1"/>
</dbReference>
<dbReference type="PANTHER" id="PTHR31515:SF0">
    <property type="entry name" value="TRANSMEMBRANE PROTEIN"/>
    <property type="match status" value="1"/>
</dbReference>
<reference evidence="2 3" key="1">
    <citation type="journal article" date="2018" name="Front. Plant Sci.">
        <title>Red Clover (Trifolium pratense) and Zigzag Clover (T. medium) - A Picture of Genomic Similarities and Differences.</title>
        <authorList>
            <person name="Dluhosova J."/>
            <person name="Istvanek J."/>
            <person name="Nedelnik J."/>
            <person name="Repkova J."/>
        </authorList>
    </citation>
    <scope>NUCLEOTIDE SEQUENCE [LARGE SCALE GENOMIC DNA]</scope>
    <source>
        <strain evidence="3">cv. 10/8</strain>
        <tissue evidence="2">Leaf</tissue>
    </source>
</reference>
<proteinExistence type="predicted"/>
<feature type="region of interest" description="Disordered" evidence="1">
    <location>
        <begin position="50"/>
        <end position="70"/>
    </location>
</feature>
<protein>
    <submittedName>
        <fullName evidence="2">Uncharacterized protein</fullName>
    </submittedName>
</protein>
<evidence type="ECO:0000313" key="3">
    <source>
        <dbReference type="Proteomes" id="UP000265520"/>
    </source>
</evidence>
<dbReference type="EMBL" id="LXQA010066853">
    <property type="protein sequence ID" value="MCI07843.1"/>
    <property type="molecule type" value="Genomic_DNA"/>
</dbReference>
<dbReference type="Proteomes" id="UP000265520">
    <property type="component" value="Unassembled WGS sequence"/>
</dbReference>
<evidence type="ECO:0000313" key="2">
    <source>
        <dbReference type="EMBL" id="MCI07843.1"/>
    </source>
</evidence>
<evidence type="ECO:0000256" key="1">
    <source>
        <dbReference type="SAM" id="MobiDB-lite"/>
    </source>
</evidence>
<organism evidence="2 3">
    <name type="scientific">Trifolium medium</name>
    <dbReference type="NCBI Taxonomy" id="97028"/>
    <lineage>
        <taxon>Eukaryota</taxon>
        <taxon>Viridiplantae</taxon>
        <taxon>Streptophyta</taxon>
        <taxon>Embryophyta</taxon>
        <taxon>Tracheophyta</taxon>
        <taxon>Spermatophyta</taxon>
        <taxon>Magnoliopsida</taxon>
        <taxon>eudicotyledons</taxon>
        <taxon>Gunneridae</taxon>
        <taxon>Pentapetalae</taxon>
        <taxon>rosids</taxon>
        <taxon>fabids</taxon>
        <taxon>Fabales</taxon>
        <taxon>Fabaceae</taxon>
        <taxon>Papilionoideae</taxon>
        <taxon>50 kb inversion clade</taxon>
        <taxon>NPAAA clade</taxon>
        <taxon>Hologalegina</taxon>
        <taxon>IRL clade</taxon>
        <taxon>Trifolieae</taxon>
        <taxon>Trifolium</taxon>
    </lineage>
</organism>
<sequence length="133" mass="15168">MERSADVLAAGLLEVADPSLSSKYFLRQNWMDESEGPTDSILKHKPLWSSYNSKQGKKKRKNVKKQGDLQPTYGTRVVPVFVLSLADVDPNLMMEDESMVWTSNDVVIVLEHQNEKIPLRWVNMIYGYPVLVS</sequence>